<keyword evidence="1" id="KW-1133">Transmembrane helix</keyword>
<dbReference type="Proteomes" id="UP000221165">
    <property type="component" value="Unassembled WGS sequence"/>
</dbReference>
<dbReference type="GeneID" id="94429090"/>
<sequence length="145" mass="14759">MEHGLMCVLGSSSLVAQAIPASIPSTASPLGLVNRKGCSLLDLLGGALRLALATGSALVLPLRVVCFRSSSCVIIKGIFSFGLLTAFLFFLVGFGVVHVRLGSSSSGMSGSLLGSVIDSSVSFHPSCLGCGGTTPCPNQYRPSLN</sequence>
<evidence type="ECO:0000313" key="2">
    <source>
        <dbReference type="EMBL" id="PHJ20458.1"/>
    </source>
</evidence>
<accession>A0A2C6KW52</accession>
<reference evidence="2 3" key="1">
    <citation type="journal article" date="2017" name="Int. J. Parasitol.">
        <title>The genome of the protozoan parasite Cystoisospora suis and a reverse vaccinology approach to identify vaccine candidates.</title>
        <authorList>
            <person name="Palmieri N."/>
            <person name="Shrestha A."/>
            <person name="Ruttkowski B."/>
            <person name="Beck T."/>
            <person name="Vogl C."/>
            <person name="Tomley F."/>
            <person name="Blake D.P."/>
            <person name="Joachim A."/>
        </authorList>
    </citation>
    <scope>NUCLEOTIDE SEQUENCE [LARGE SCALE GENOMIC DNA]</scope>
    <source>
        <strain evidence="2 3">Wien I</strain>
    </source>
</reference>
<dbReference type="RefSeq" id="XP_067922146.1">
    <property type="nucleotide sequence ID" value="XM_068065879.1"/>
</dbReference>
<dbReference type="VEuPathDB" id="ToxoDB:CSUI_005709"/>
<keyword evidence="1" id="KW-0472">Membrane</keyword>
<organism evidence="2 3">
    <name type="scientific">Cystoisospora suis</name>
    <dbReference type="NCBI Taxonomy" id="483139"/>
    <lineage>
        <taxon>Eukaryota</taxon>
        <taxon>Sar</taxon>
        <taxon>Alveolata</taxon>
        <taxon>Apicomplexa</taxon>
        <taxon>Conoidasida</taxon>
        <taxon>Coccidia</taxon>
        <taxon>Eucoccidiorida</taxon>
        <taxon>Eimeriorina</taxon>
        <taxon>Sarcocystidae</taxon>
        <taxon>Cystoisospora</taxon>
    </lineage>
</organism>
<feature type="transmembrane region" description="Helical" evidence="1">
    <location>
        <begin position="44"/>
        <end position="66"/>
    </location>
</feature>
<evidence type="ECO:0008006" key="4">
    <source>
        <dbReference type="Google" id="ProtNLM"/>
    </source>
</evidence>
<evidence type="ECO:0000256" key="1">
    <source>
        <dbReference type="SAM" id="Phobius"/>
    </source>
</evidence>
<dbReference type="AlphaFoldDB" id="A0A2C6KW52"/>
<evidence type="ECO:0000313" key="3">
    <source>
        <dbReference type="Proteomes" id="UP000221165"/>
    </source>
</evidence>
<keyword evidence="3" id="KW-1185">Reference proteome</keyword>
<proteinExistence type="predicted"/>
<name>A0A2C6KW52_9APIC</name>
<keyword evidence="1" id="KW-0812">Transmembrane</keyword>
<comment type="caution">
    <text evidence="2">The sequence shown here is derived from an EMBL/GenBank/DDBJ whole genome shotgun (WGS) entry which is preliminary data.</text>
</comment>
<dbReference type="EMBL" id="MIGC01002754">
    <property type="protein sequence ID" value="PHJ20458.1"/>
    <property type="molecule type" value="Genomic_DNA"/>
</dbReference>
<protein>
    <recommendedName>
        <fullName evidence="4">Transmembrane protein</fullName>
    </recommendedName>
</protein>
<gene>
    <name evidence="2" type="ORF">CSUI_005709</name>
</gene>
<feature type="transmembrane region" description="Helical" evidence="1">
    <location>
        <begin position="78"/>
        <end position="99"/>
    </location>
</feature>